<proteinExistence type="predicted"/>
<name>A0ACB8B0G0_9AGAM</name>
<reference evidence="1" key="1">
    <citation type="journal article" date="2021" name="New Phytol.">
        <title>Evolutionary innovations through gain and loss of genes in the ectomycorrhizal Boletales.</title>
        <authorList>
            <person name="Wu G."/>
            <person name="Miyauchi S."/>
            <person name="Morin E."/>
            <person name="Kuo A."/>
            <person name="Drula E."/>
            <person name="Varga T."/>
            <person name="Kohler A."/>
            <person name="Feng B."/>
            <person name="Cao Y."/>
            <person name="Lipzen A."/>
            <person name="Daum C."/>
            <person name="Hundley H."/>
            <person name="Pangilinan J."/>
            <person name="Johnson J."/>
            <person name="Barry K."/>
            <person name="LaButti K."/>
            <person name="Ng V."/>
            <person name="Ahrendt S."/>
            <person name="Min B."/>
            <person name="Choi I.G."/>
            <person name="Park H."/>
            <person name="Plett J.M."/>
            <person name="Magnuson J."/>
            <person name="Spatafora J.W."/>
            <person name="Nagy L.G."/>
            <person name="Henrissat B."/>
            <person name="Grigoriev I.V."/>
            <person name="Yang Z.L."/>
            <person name="Xu J."/>
            <person name="Martin F.M."/>
        </authorList>
    </citation>
    <scope>NUCLEOTIDE SEQUENCE</scope>
    <source>
        <strain evidence="1">KUC20120723A-06</strain>
    </source>
</reference>
<comment type="caution">
    <text evidence="1">The sequence shown here is derived from an EMBL/GenBank/DDBJ whole genome shotgun (WGS) entry which is preliminary data.</text>
</comment>
<dbReference type="EMBL" id="MU266761">
    <property type="protein sequence ID" value="KAH7918593.1"/>
    <property type="molecule type" value="Genomic_DNA"/>
</dbReference>
<gene>
    <name evidence="1" type="ORF">BV22DRAFT_1041645</name>
</gene>
<evidence type="ECO:0000313" key="2">
    <source>
        <dbReference type="Proteomes" id="UP000790709"/>
    </source>
</evidence>
<evidence type="ECO:0000313" key="1">
    <source>
        <dbReference type="EMBL" id="KAH7918593.1"/>
    </source>
</evidence>
<keyword evidence="2" id="KW-1185">Reference proteome</keyword>
<sequence length="131" mass="15126">MGRRIEPCKRGVDQEIVGDSSIFGRVPGDYRIPWCRQGARKYIICDVACVTSQTYHYIELQFKRCRAEPIWNIQPIEEKLRDLQYVPCCMEDEQSFNRLHELGSEQRSTGRLIRFANLLKSGAGTARKGIC</sequence>
<protein>
    <submittedName>
        <fullName evidence="1">Uncharacterized protein</fullName>
    </submittedName>
</protein>
<dbReference type="Proteomes" id="UP000790709">
    <property type="component" value="Unassembled WGS sequence"/>
</dbReference>
<organism evidence="1 2">
    <name type="scientific">Leucogyrophana mollusca</name>
    <dbReference type="NCBI Taxonomy" id="85980"/>
    <lineage>
        <taxon>Eukaryota</taxon>
        <taxon>Fungi</taxon>
        <taxon>Dikarya</taxon>
        <taxon>Basidiomycota</taxon>
        <taxon>Agaricomycotina</taxon>
        <taxon>Agaricomycetes</taxon>
        <taxon>Agaricomycetidae</taxon>
        <taxon>Boletales</taxon>
        <taxon>Boletales incertae sedis</taxon>
        <taxon>Leucogyrophana</taxon>
    </lineage>
</organism>
<accession>A0ACB8B0G0</accession>